<dbReference type="STRING" id="9925.ENSCHIP00000023032"/>
<keyword evidence="2" id="KW-0430">Lectin</keyword>
<feature type="region of interest" description="Disordered" evidence="3">
    <location>
        <begin position="32"/>
        <end position="72"/>
    </location>
</feature>
<dbReference type="FunFam" id="2.100.10.30:FF:000004">
    <property type="entry name" value="Zymogen granule protein 16B"/>
    <property type="match status" value="1"/>
</dbReference>
<dbReference type="GeneTree" id="ENSGT00940000163143"/>
<keyword evidence="1" id="KW-0732">Signal</keyword>
<evidence type="ECO:0000313" key="6">
    <source>
        <dbReference type="Proteomes" id="UP000291000"/>
    </source>
</evidence>
<gene>
    <name evidence="5" type="primary">LOC102189536</name>
</gene>
<reference evidence="5 6" key="1">
    <citation type="submission" date="2016-04" db="EMBL/GenBank/DDBJ databases">
        <title>Polished mammalian reference genomes with single-molecule sequencing and chromosome conformation capture applied to the Capra hircus genome.</title>
        <authorList>
            <person name="Bickhart D.M."/>
            <person name="Koren S."/>
            <person name="Rosen B."/>
            <person name="Hastie A."/>
            <person name="Liachko I."/>
            <person name="Sullivan S.T."/>
            <person name="Burton J."/>
            <person name="Sayre B.L."/>
            <person name="Huson H.J."/>
            <person name="Lee J."/>
            <person name="Lam E."/>
            <person name="Kelley C.M."/>
            <person name="Hutchison J.L."/>
            <person name="Zhou Y."/>
            <person name="Sun J."/>
            <person name="Crisa A."/>
            <person name="Schwartz J.C."/>
            <person name="Hammond J.A."/>
            <person name="Schroeder S.G."/>
            <person name="Liu G.E."/>
            <person name="Dunham M."/>
            <person name="Shendure J."/>
            <person name="Sonstegard T.S."/>
            <person name="Phillippy A.M."/>
            <person name="Van Tassell C.P."/>
            <person name="Smith T.P."/>
        </authorList>
    </citation>
    <scope>NUCLEOTIDE SEQUENCE [LARGE SCALE GENOMIC DNA]</scope>
</reference>
<dbReference type="AlphaFoldDB" id="A0A452FG04"/>
<protein>
    <recommendedName>
        <fullName evidence="4">Jacalin-type lectin domain-containing protein</fullName>
    </recommendedName>
</protein>
<dbReference type="GO" id="GO:0030246">
    <property type="term" value="F:carbohydrate binding"/>
    <property type="evidence" value="ECO:0007669"/>
    <property type="project" value="UniProtKB-KW"/>
</dbReference>
<name>A0A452FG04_CAPHI</name>
<dbReference type="Proteomes" id="UP000291000">
    <property type="component" value="Chromosome 25"/>
</dbReference>
<dbReference type="Pfam" id="PF01419">
    <property type="entry name" value="Jacalin"/>
    <property type="match status" value="1"/>
</dbReference>
<dbReference type="CDD" id="cd09611">
    <property type="entry name" value="Jacalin_ZG16_like"/>
    <property type="match status" value="1"/>
</dbReference>
<sequence>MALGIPPGRTPTLSSFLPPWWPLCSFLQEGGPQGPGGGYKGPRGGCPGTRLPAPGRDHRTPQAGKTPPPHRAWAHEVRGGPSLRWDGLSSSLQEPWTLQPEAMLLWLTLTLLWSPTCWAGALYGHGGGSYFSTTKDNENEIAGIRVFIGIAGIIKSIQVKFGSSWSEKYGAPGGTPQEFVLQPGEYITEVDGSYRLFLRHLVIYTSYGRKATFGEKSGRSFSAFPDGSEKVLTGVFGQHKLLGISSIGFEWDYPIVQLTYDQESTTPG</sequence>
<dbReference type="EMBL" id="LWLT01000031">
    <property type="status" value="NOT_ANNOTATED_CDS"/>
    <property type="molecule type" value="Genomic_DNA"/>
</dbReference>
<reference evidence="5" key="2">
    <citation type="submission" date="2025-08" db="UniProtKB">
        <authorList>
            <consortium name="Ensembl"/>
        </authorList>
    </citation>
    <scope>IDENTIFICATION</scope>
</reference>
<evidence type="ECO:0000256" key="1">
    <source>
        <dbReference type="ARBA" id="ARBA00022729"/>
    </source>
</evidence>
<dbReference type="InterPro" id="IPR052321">
    <property type="entry name" value="PolyBind_ProtTraffic"/>
</dbReference>
<reference evidence="5" key="3">
    <citation type="submission" date="2025-09" db="UniProtKB">
        <authorList>
            <consortium name="Ensembl"/>
        </authorList>
    </citation>
    <scope>IDENTIFICATION</scope>
</reference>
<dbReference type="InterPro" id="IPR036404">
    <property type="entry name" value="Jacalin-like_lectin_dom_sf"/>
</dbReference>
<dbReference type="GO" id="GO:0005615">
    <property type="term" value="C:extracellular space"/>
    <property type="evidence" value="ECO:0007669"/>
    <property type="project" value="TreeGrafter"/>
</dbReference>
<dbReference type="SUPFAM" id="SSF51101">
    <property type="entry name" value="Mannose-binding lectins"/>
    <property type="match status" value="1"/>
</dbReference>
<dbReference type="PROSITE" id="PS51752">
    <property type="entry name" value="JACALIN_LECTIN"/>
    <property type="match status" value="1"/>
</dbReference>
<dbReference type="Ensembl" id="ENSCHIT00000030892.1">
    <property type="protein sequence ID" value="ENSCHIP00000023032.1"/>
    <property type="gene ID" value="ENSCHIG00000020784.1"/>
</dbReference>
<evidence type="ECO:0000256" key="2">
    <source>
        <dbReference type="ARBA" id="ARBA00022734"/>
    </source>
</evidence>
<evidence type="ECO:0000259" key="4">
    <source>
        <dbReference type="PROSITE" id="PS51752"/>
    </source>
</evidence>
<dbReference type="Gene3D" id="2.100.10.30">
    <property type="entry name" value="Jacalin-like lectin domain"/>
    <property type="match status" value="1"/>
</dbReference>
<keyword evidence="6" id="KW-1185">Reference proteome</keyword>
<feature type="domain" description="Jacalin-type lectin" evidence="4">
    <location>
        <begin position="117"/>
        <end position="253"/>
    </location>
</feature>
<organism evidence="5 6">
    <name type="scientific">Capra hircus</name>
    <name type="common">Goat</name>
    <dbReference type="NCBI Taxonomy" id="9925"/>
    <lineage>
        <taxon>Eukaryota</taxon>
        <taxon>Metazoa</taxon>
        <taxon>Chordata</taxon>
        <taxon>Craniata</taxon>
        <taxon>Vertebrata</taxon>
        <taxon>Euteleostomi</taxon>
        <taxon>Mammalia</taxon>
        <taxon>Eutheria</taxon>
        <taxon>Laurasiatheria</taxon>
        <taxon>Artiodactyla</taxon>
        <taxon>Ruminantia</taxon>
        <taxon>Pecora</taxon>
        <taxon>Bovidae</taxon>
        <taxon>Caprinae</taxon>
        <taxon>Capra</taxon>
    </lineage>
</organism>
<dbReference type="SMART" id="SM00915">
    <property type="entry name" value="Jacalin"/>
    <property type="match status" value="1"/>
</dbReference>
<dbReference type="PANTHER" id="PTHR33589:SF1">
    <property type="entry name" value="ZYMOGEN GRANULE PROTEIN 16 HOMOLOG B"/>
    <property type="match status" value="1"/>
</dbReference>
<proteinExistence type="predicted"/>
<feature type="compositionally biased region" description="Gly residues" evidence="3">
    <location>
        <begin position="32"/>
        <end position="47"/>
    </location>
</feature>
<dbReference type="Bgee" id="ENSCHIG00000020784">
    <property type="expression patterns" value="Expressed in longissimus thoracis muscle and 4 other cell types or tissues"/>
</dbReference>
<accession>A0A452FG04</accession>
<dbReference type="InterPro" id="IPR001229">
    <property type="entry name" value="Jacalin-like_lectin_dom"/>
</dbReference>
<evidence type="ECO:0000256" key="3">
    <source>
        <dbReference type="SAM" id="MobiDB-lite"/>
    </source>
</evidence>
<evidence type="ECO:0000313" key="5">
    <source>
        <dbReference type="Ensembl" id="ENSCHIP00000023032.1"/>
    </source>
</evidence>
<dbReference type="PANTHER" id="PTHR33589">
    <property type="entry name" value="OS11G0524900 PROTEIN"/>
    <property type="match status" value="1"/>
</dbReference>